<feature type="transmembrane region" description="Helical" evidence="1">
    <location>
        <begin position="284"/>
        <end position="301"/>
    </location>
</feature>
<feature type="transmembrane region" description="Helical" evidence="1">
    <location>
        <begin position="260"/>
        <end position="278"/>
    </location>
</feature>
<gene>
    <name evidence="3" type="ORF">EJ04DRAFT_568086</name>
</gene>
<dbReference type="Proteomes" id="UP000799444">
    <property type="component" value="Unassembled WGS sequence"/>
</dbReference>
<accession>A0A9P4QSE5</accession>
<dbReference type="Pfam" id="PF20237">
    <property type="entry name" value="DUF6594"/>
    <property type="match status" value="1"/>
</dbReference>
<keyword evidence="1" id="KW-0472">Membrane</keyword>
<evidence type="ECO:0000313" key="3">
    <source>
        <dbReference type="EMBL" id="KAF2730061.1"/>
    </source>
</evidence>
<feature type="domain" description="DUF6594" evidence="2">
    <location>
        <begin position="172"/>
        <end position="296"/>
    </location>
</feature>
<keyword evidence="1" id="KW-1133">Transmembrane helix</keyword>
<evidence type="ECO:0000313" key="4">
    <source>
        <dbReference type="Proteomes" id="UP000799444"/>
    </source>
</evidence>
<name>A0A9P4QSE5_9PLEO</name>
<dbReference type="InterPro" id="IPR046529">
    <property type="entry name" value="DUF6594"/>
</dbReference>
<sequence length="317" mass="35914">MSDPSPNPPTSRLDPGVGPGRFDFVHFLKANLDHPDFLQHVAKRPEADGRQRFEMLRPVRAYYVEWMIGTIWRQYDEFLLEVKEAMASPDFVNNDEWSGRYKRLVKKMDKYLRWHNRCYTEDMEMAQAPTVPQHCMDNDLRYHLLRPGQGDYHPNGLPRSEYGGHGDRVSESFAAVSEVDDNLLRDFLLKRVIVPLHGQYVGLKKRYCELRGRDAGNCDHEISDLPLDAAAHFLLCLSGAVLLIGSVILLSTLSSKKYKLVAATFLTLAFSLPVSFLGQKAFPAFSLMAAFWAVIVVYIATSSYDGACSSLAIDRYG</sequence>
<dbReference type="EMBL" id="ML996227">
    <property type="protein sequence ID" value="KAF2730061.1"/>
    <property type="molecule type" value="Genomic_DNA"/>
</dbReference>
<evidence type="ECO:0000259" key="2">
    <source>
        <dbReference type="Pfam" id="PF20237"/>
    </source>
</evidence>
<comment type="caution">
    <text evidence="3">The sequence shown here is derived from an EMBL/GenBank/DDBJ whole genome shotgun (WGS) entry which is preliminary data.</text>
</comment>
<keyword evidence="1" id="KW-0812">Transmembrane</keyword>
<dbReference type="AlphaFoldDB" id="A0A9P4QSE5"/>
<organism evidence="3 4">
    <name type="scientific">Polyplosphaeria fusca</name>
    <dbReference type="NCBI Taxonomy" id="682080"/>
    <lineage>
        <taxon>Eukaryota</taxon>
        <taxon>Fungi</taxon>
        <taxon>Dikarya</taxon>
        <taxon>Ascomycota</taxon>
        <taxon>Pezizomycotina</taxon>
        <taxon>Dothideomycetes</taxon>
        <taxon>Pleosporomycetidae</taxon>
        <taxon>Pleosporales</taxon>
        <taxon>Tetraplosphaeriaceae</taxon>
        <taxon>Polyplosphaeria</taxon>
    </lineage>
</organism>
<dbReference type="OrthoDB" id="3795611at2759"/>
<evidence type="ECO:0000256" key="1">
    <source>
        <dbReference type="SAM" id="Phobius"/>
    </source>
</evidence>
<proteinExistence type="predicted"/>
<reference evidence="3" key="1">
    <citation type="journal article" date="2020" name="Stud. Mycol.">
        <title>101 Dothideomycetes genomes: a test case for predicting lifestyles and emergence of pathogens.</title>
        <authorList>
            <person name="Haridas S."/>
            <person name="Albert R."/>
            <person name="Binder M."/>
            <person name="Bloem J."/>
            <person name="Labutti K."/>
            <person name="Salamov A."/>
            <person name="Andreopoulos B."/>
            <person name="Baker S."/>
            <person name="Barry K."/>
            <person name="Bills G."/>
            <person name="Bluhm B."/>
            <person name="Cannon C."/>
            <person name="Castanera R."/>
            <person name="Culley D."/>
            <person name="Daum C."/>
            <person name="Ezra D."/>
            <person name="Gonzalez J."/>
            <person name="Henrissat B."/>
            <person name="Kuo A."/>
            <person name="Liang C."/>
            <person name="Lipzen A."/>
            <person name="Lutzoni F."/>
            <person name="Magnuson J."/>
            <person name="Mondo S."/>
            <person name="Nolan M."/>
            <person name="Ohm R."/>
            <person name="Pangilinan J."/>
            <person name="Park H.-J."/>
            <person name="Ramirez L."/>
            <person name="Alfaro M."/>
            <person name="Sun H."/>
            <person name="Tritt A."/>
            <person name="Yoshinaga Y."/>
            <person name="Zwiers L.-H."/>
            <person name="Turgeon B."/>
            <person name="Goodwin S."/>
            <person name="Spatafora J."/>
            <person name="Crous P."/>
            <person name="Grigoriev I."/>
        </authorList>
    </citation>
    <scope>NUCLEOTIDE SEQUENCE</scope>
    <source>
        <strain evidence="3">CBS 125425</strain>
    </source>
</reference>
<feature type="transmembrane region" description="Helical" evidence="1">
    <location>
        <begin position="230"/>
        <end position="253"/>
    </location>
</feature>
<protein>
    <recommendedName>
        <fullName evidence="2">DUF6594 domain-containing protein</fullName>
    </recommendedName>
</protein>
<keyword evidence="4" id="KW-1185">Reference proteome</keyword>